<reference evidence="1 2" key="1">
    <citation type="submission" date="2024-09" db="EMBL/GenBank/DDBJ databases">
        <authorList>
            <person name="Sun Q."/>
            <person name="Mori K."/>
        </authorList>
    </citation>
    <scope>NUCLEOTIDE SEQUENCE [LARGE SCALE GENOMIC DNA]</scope>
    <source>
        <strain evidence="1 2">KCTC 23076</strain>
    </source>
</reference>
<dbReference type="RefSeq" id="WP_386666066.1">
    <property type="nucleotide sequence ID" value="NZ_JBHLTG010000001.1"/>
</dbReference>
<proteinExistence type="predicted"/>
<gene>
    <name evidence="1" type="ORF">ACFFGH_06485</name>
</gene>
<name>A0ABV6RKI2_9GAMM</name>
<keyword evidence="2" id="KW-1185">Reference proteome</keyword>
<dbReference type="EMBL" id="JBHLTG010000001">
    <property type="protein sequence ID" value="MFC0677496.1"/>
    <property type="molecule type" value="Genomic_DNA"/>
</dbReference>
<dbReference type="Proteomes" id="UP001589896">
    <property type="component" value="Unassembled WGS sequence"/>
</dbReference>
<protein>
    <submittedName>
        <fullName evidence="1">Uncharacterized protein</fullName>
    </submittedName>
</protein>
<evidence type="ECO:0000313" key="2">
    <source>
        <dbReference type="Proteomes" id="UP001589896"/>
    </source>
</evidence>
<organism evidence="1 2">
    <name type="scientific">Lysobacter korlensis</name>
    <dbReference type="NCBI Taxonomy" id="553636"/>
    <lineage>
        <taxon>Bacteria</taxon>
        <taxon>Pseudomonadati</taxon>
        <taxon>Pseudomonadota</taxon>
        <taxon>Gammaproteobacteria</taxon>
        <taxon>Lysobacterales</taxon>
        <taxon>Lysobacteraceae</taxon>
        <taxon>Lysobacter</taxon>
    </lineage>
</organism>
<accession>A0ABV6RKI2</accession>
<evidence type="ECO:0000313" key="1">
    <source>
        <dbReference type="EMBL" id="MFC0677496.1"/>
    </source>
</evidence>
<comment type="caution">
    <text evidence="1">The sequence shown here is derived from an EMBL/GenBank/DDBJ whole genome shotgun (WGS) entry which is preliminary data.</text>
</comment>
<sequence>MAEIAGEVPAPKLRVVTGLEGDRCSDSIDIEWHCRMIRHLSKRWGLQLLVDQATRGYVALECVPSEDLAQLHRDLHRAYECINEGISLEDAGLIRERHD</sequence>